<feature type="compositionally biased region" description="Low complexity" evidence="1">
    <location>
        <begin position="1034"/>
        <end position="1061"/>
    </location>
</feature>
<feature type="compositionally biased region" description="Polar residues" evidence="1">
    <location>
        <begin position="1106"/>
        <end position="1117"/>
    </location>
</feature>
<feature type="compositionally biased region" description="Low complexity" evidence="1">
    <location>
        <begin position="603"/>
        <end position="620"/>
    </location>
</feature>
<protein>
    <submittedName>
        <fullName evidence="2">Uncharacterized protein</fullName>
    </submittedName>
</protein>
<feature type="compositionally biased region" description="Low complexity" evidence="1">
    <location>
        <begin position="716"/>
        <end position="745"/>
    </location>
</feature>
<feature type="region of interest" description="Disordered" evidence="1">
    <location>
        <begin position="50"/>
        <end position="81"/>
    </location>
</feature>
<dbReference type="GeneID" id="98171800"/>
<keyword evidence="3" id="KW-1185">Reference proteome</keyword>
<feature type="compositionally biased region" description="Basic and acidic residues" evidence="1">
    <location>
        <begin position="672"/>
        <end position="687"/>
    </location>
</feature>
<proteinExistence type="predicted"/>
<gene>
    <name evidence="2" type="ORF">MFIFM68171_01055</name>
</gene>
<feature type="compositionally biased region" description="Basic and acidic residues" evidence="1">
    <location>
        <begin position="917"/>
        <end position="953"/>
    </location>
</feature>
<feature type="compositionally biased region" description="Basic and acidic residues" evidence="1">
    <location>
        <begin position="789"/>
        <end position="806"/>
    </location>
</feature>
<name>A0ABQ0FZT4_9PEZI</name>
<evidence type="ECO:0000313" key="2">
    <source>
        <dbReference type="EMBL" id="GAB1310845.1"/>
    </source>
</evidence>
<feature type="compositionally biased region" description="Low complexity" evidence="1">
    <location>
        <begin position="1118"/>
        <end position="1136"/>
    </location>
</feature>
<comment type="caution">
    <text evidence="2">The sequence shown here is derived from an EMBL/GenBank/DDBJ whole genome shotgun (WGS) entry which is preliminary data.</text>
</comment>
<feature type="compositionally biased region" description="Basic and acidic residues" evidence="1">
    <location>
        <begin position="994"/>
        <end position="1020"/>
    </location>
</feature>
<feature type="compositionally biased region" description="Polar residues" evidence="1">
    <location>
        <begin position="426"/>
        <end position="438"/>
    </location>
</feature>
<feature type="compositionally biased region" description="Polar residues" evidence="1">
    <location>
        <begin position="321"/>
        <end position="330"/>
    </location>
</feature>
<organism evidence="2 3">
    <name type="scientific">Madurella fahalii</name>
    <dbReference type="NCBI Taxonomy" id="1157608"/>
    <lineage>
        <taxon>Eukaryota</taxon>
        <taxon>Fungi</taxon>
        <taxon>Dikarya</taxon>
        <taxon>Ascomycota</taxon>
        <taxon>Pezizomycotina</taxon>
        <taxon>Sordariomycetes</taxon>
        <taxon>Sordariomycetidae</taxon>
        <taxon>Sordariales</taxon>
        <taxon>Sordariales incertae sedis</taxon>
        <taxon>Madurella</taxon>
    </lineage>
</organism>
<feature type="region of interest" description="Disordered" evidence="1">
    <location>
        <begin position="102"/>
        <end position="451"/>
    </location>
</feature>
<feature type="compositionally biased region" description="Basic and acidic residues" evidence="1">
    <location>
        <begin position="416"/>
        <end position="425"/>
    </location>
</feature>
<feature type="compositionally biased region" description="Polar residues" evidence="1">
    <location>
        <begin position="775"/>
        <end position="786"/>
    </location>
</feature>
<dbReference type="EMBL" id="BAAFSV010000001">
    <property type="protein sequence ID" value="GAB1310845.1"/>
    <property type="molecule type" value="Genomic_DNA"/>
</dbReference>
<feature type="compositionally biased region" description="Basic residues" evidence="1">
    <location>
        <begin position="984"/>
        <end position="993"/>
    </location>
</feature>
<feature type="compositionally biased region" description="Basic and acidic residues" evidence="1">
    <location>
        <begin position="179"/>
        <end position="205"/>
    </location>
</feature>
<reference evidence="2 3" key="1">
    <citation type="submission" date="2024-09" db="EMBL/GenBank/DDBJ databases">
        <title>Itraconazole resistance in Madurella fahalii resulting from another homologue of gene encoding cytochrome P450 14-alpha sterol demethylase (CYP51).</title>
        <authorList>
            <person name="Yoshioka I."/>
            <person name="Fahal A.H."/>
            <person name="Kaneko S."/>
            <person name="Yaguchi T."/>
        </authorList>
    </citation>
    <scope>NUCLEOTIDE SEQUENCE [LARGE SCALE GENOMIC DNA]</scope>
    <source>
        <strain evidence="2 3">IFM 68171</strain>
    </source>
</reference>
<evidence type="ECO:0000256" key="1">
    <source>
        <dbReference type="SAM" id="MobiDB-lite"/>
    </source>
</evidence>
<feature type="compositionally biased region" description="Polar residues" evidence="1">
    <location>
        <begin position="163"/>
        <end position="174"/>
    </location>
</feature>
<feature type="compositionally biased region" description="Basic and acidic residues" evidence="1">
    <location>
        <begin position="121"/>
        <end position="132"/>
    </location>
</feature>
<feature type="compositionally biased region" description="Basic and acidic residues" evidence="1">
    <location>
        <begin position="971"/>
        <end position="983"/>
    </location>
</feature>
<dbReference type="Proteomes" id="UP001628179">
    <property type="component" value="Unassembled WGS sequence"/>
</dbReference>
<feature type="compositionally biased region" description="Polar residues" evidence="1">
    <location>
        <begin position="844"/>
        <end position="874"/>
    </location>
</feature>
<sequence>MDILFSPYGVGGLPKSAMAEVERRTEDLLKSSSFQRMLELEEKYKMERLRGVQPLALPPSQSPAKQKDGPPPRPARPDILSPEQNYLMLKIARRSVILPSLSITIPQPADYGRQDPSSEGEVERESERHDDIGTPTNSETFHKQVKFLAPEGDEDDQDDNDGMSEQSSICQSPSWEGYGQRKKEKKQEAERRKREKEQAEKEAKAAKKRSTARLIKHPPPPLPPAPAPAPPVTAGRDSRVGGLTNADRSMSDPMLMSQHLFQSSQSVPRPEDIGRAASADDLQQSRQHRPGVHEVLSDSGSNVRRFGSGVKQNREREGNLATRTATQDPYSPTIPHHLMCDSGPVPRQDLHRSISEGPTSFSQPSSPSFPPRSEGRSPRDARPPSASRTPMLRHMSPSGRDRGNSTQQGVTKAARGHGEKNHRDVQSTTGPNSFQELATSPPIVDGGRREGYVHYQRAQSRERAMAALADEQLLGSANSYYPPKRSNTHPDSHARRPSLTQEAKSAAMKIAGVKGPSATRDDGSKSGRPGTQSDYFTFKAIPYSASGPETSALAENMPASPRSRDGTRQTHADERPSTADVIGSRSTRGLDESWTALERPPTSQSSASSGGPSVAGSVSSNHSKKGRSLKDAAKAALNKSRGAHKHQDEPKPSVPMPPYFAFRTRMHSRASIRAESDTDRATPERPPEAAPNPTTTHPVSAPTKTTESGPQGGCRASEGSSSSSAYEDGSPLPSPTTTPDTSRPQSAKDIPLAAGESVKEDSEPFALQDDERTLRQSFDSSKSSTPRIGDTEARESIEMGDGDRWSRTALPIDIDGDAQSPTAPVANFDNMGTANQVVLDYPPNHNTAMEQSTPESVSASVQQPELRKQGSNSDLNHRGPDPAITIPPRSKKRGSVMVNSPKRSPVETSLPIEQSEENPRKGHRKPEVADEDQRMEERPATRPDANEGTRNPEELPYPRSFSSPTAYSEPVDVKKREANVEMQKRKHQQKHIKSREPGIEGGSERAKEEEAQQTAPRRDTAAQAVPGHLHRNWTSSSISSTSSTAPSSSSRSPGASPSFPADFQIPGNPYVVDFPEQVKDQGAFHDIPRSAGPPSPISLPSPVHQAASNPPAQPRTQSAPARPSTSTTPSRTSTPAGRPPVTAPVSILKQPKNPTPDLPSAASPVARPHVLSALPKHMQLQAGISVRPPATAAETRMAPIAKMFVECCSCKFYHDMPSKIYECMAKPDAVVEDRVLGISGAITTMVKCPWCQHNMSRNCCAGYAAVVYLKEKLH</sequence>
<feature type="compositionally biased region" description="Basic residues" evidence="1">
    <location>
        <begin position="206"/>
        <end position="216"/>
    </location>
</feature>
<accession>A0ABQ0FZT4</accession>
<feature type="region of interest" description="Disordered" evidence="1">
    <location>
        <begin position="476"/>
        <end position="1163"/>
    </location>
</feature>
<feature type="compositionally biased region" description="Basic and acidic residues" evidence="1">
    <location>
        <begin position="562"/>
        <end position="577"/>
    </location>
</feature>
<feature type="compositionally biased region" description="Basic and acidic residues" evidence="1">
    <location>
        <begin position="1076"/>
        <end position="1088"/>
    </location>
</feature>
<feature type="compositionally biased region" description="Acidic residues" evidence="1">
    <location>
        <begin position="151"/>
        <end position="162"/>
    </location>
</feature>
<evidence type="ECO:0000313" key="3">
    <source>
        <dbReference type="Proteomes" id="UP001628179"/>
    </source>
</evidence>
<feature type="compositionally biased region" description="Pro residues" evidence="1">
    <location>
        <begin position="217"/>
        <end position="231"/>
    </location>
</feature>
<feature type="compositionally biased region" description="Basic and acidic residues" evidence="1">
    <location>
        <begin position="373"/>
        <end position="382"/>
    </location>
</feature>
<dbReference type="RefSeq" id="XP_070912578.1">
    <property type="nucleotide sequence ID" value="XM_071056477.1"/>
</dbReference>